<dbReference type="Gene3D" id="3.30.2010.10">
    <property type="entry name" value="Metalloproteases ('zincins'), catalytic domain"/>
    <property type="match status" value="1"/>
</dbReference>
<dbReference type="Proteomes" id="UP000199051">
    <property type="component" value="Unassembled WGS sequence"/>
</dbReference>
<accession>A0A1H9WP48</accession>
<dbReference type="PANTHER" id="PTHR30399:SF1">
    <property type="entry name" value="UTP PYROPHOSPHATASE"/>
    <property type="match status" value="1"/>
</dbReference>
<dbReference type="Pfam" id="PF01863">
    <property type="entry name" value="YgjP-like"/>
    <property type="match status" value="1"/>
</dbReference>
<keyword evidence="3" id="KW-1185">Reference proteome</keyword>
<reference evidence="3" key="1">
    <citation type="submission" date="2016-10" db="EMBL/GenBank/DDBJ databases">
        <authorList>
            <person name="Varghese N."/>
            <person name="Submissions S."/>
        </authorList>
    </citation>
    <scope>NUCLEOTIDE SEQUENCE [LARGE SCALE GENOMIC DNA]</scope>
    <source>
        <strain evidence="3">DSM 44260</strain>
    </source>
</reference>
<gene>
    <name evidence="2" type="ORF">SAMN04487818_11121</name>
</gene>
<dbReference type="PANTHER" id="PTHR30399">
    <property type="entry name" value="UNCHARACTERIZED PROTEIN YGJP"/>
    <property type="match status" value="1"/>
</dbReference>
<dbReference type="STRING" id="155974.SAMN04487818_11121"/>
<dbReference type="EMBL" id="FOGI01000011">
    <property type="protein sequence ID" value="SES35467.1"/>
    <property type="molecule type" value="Genomic_DNA"/>
</dbReference>
<dbReference type="AlphaFoldDB" id="A0A1H9WP48"/>
<evidence type="ECO:0000259" key="1">
    <source>
        <dbReference type="Pfam" id="PF01863"/>
    </source>
</evidence>
<dbReference type="CDD" id="cd07344">
    <property type="entry name" value="M48_yhfN_like"/>
    <property type="match status" value="1"/>
</dbReference>
<organism evidence="2 3">
    <name type="scientific">Actinokineospora terrae</name>
    <dbReference type="NCBI Taxonomy" id="155974"/>
    <lineage>
        <taxon>Bacteria</taxon>
        <taxon>Bacillati</taxon>
        <taxon>Actinomycetota</taxon>
        <taxon>Actinomycetes</taxon>
        <taxon>Pseudonocardiales</taxon>
        <taxon>Pseudonocardiaceae</taxon>
        <taxon>Actinokineospora</taxon>
    </lineage>
</organism>
<evidence type="ECO:0000313" key="3">
    <source>
        <dbReference type="Proteomes" id="UP000199051"/>
    </source>
</evidence>
<evidence type="ECO:0000313" key="2">
    <source>
        <dbReference type="EMBL" id="SES35467.1"/>
    </source>
</evidence>
<feature type="domain" description="YgjP-like metallopeptidase" evidence="1">
    <location>
        <begin position="133"/>
        <end position="189"/>
    </location>
</feature>
<sequence>MGTRVPAWAGWRIELSTGGESHPPGPPALSVLPLTVVPVAEPRVEVRRSKRRTRTVTAYREGDTVIVLIPARLSKKEEAHWVQEMQRRLLRSETKRRSPARTSDSALLERCGELSASYFGGQCLPRSVRWVPPMRTRWASCTPVDRTIRVSERLREVPAWVLDYVLVHELAHLLVPGHGPDFWELVHTYPRTERAVGYLEGLSAAAGWGIATEE</sequence>
<dbReference type="InterPro" id="IPR002725">
    <property type="entry name" value="YgjP-like_metallopeptidase"/>
</dbReference>
<name>A0A1H9WP48_9PSEU</name>
<proteinExistence type="predicted"/>
<protein>
    <recommendedName>
        <fullName evidence="1">YgjP-like metallopeptidase domain-containing protein</fullName>
    </recommendedName>
</protein>
<dbReference type="InterPro" id="IPR053136">
    <property type="entry name" value="UTP_pyrophosphatase-like"/>
</dbReference>